<dbReference type="PANTHER" id="PTHR43333:SF1">
    <property type="entry name" value="D-ISOMER SPECIFIC 2-HYDROXYACID DEHYDROGENASE NAD-BINDING DOMAIN-CONTAINING PROTEIN"/>
    <property type="match status" value="1"/>
</dbReference>
<dbReference type="Gene3D" id="3.40.50.720">
    <property type="entry name" value="NAD(P)-binding Rossmann-like Domain"/>
    <property type="match status" value="2"/>
</dbReference>
<proteinExistence type="predicted"/>
<dbReference type="GO" id="GO:0051287">
    <property type="term" value="F:NAD binding"/>
    <property type="evidence" value="ECO:0007669"/>
    <property type="project" value="InterPro"/>
</dbReference>
<reference evidence="4 5" key="1">
    <citation type="journal article" date="2014" name="Nature">
        <title>An environmental bacterial taxon with a large and distinct metabolic repertoire.</title>
        <authorList>
            <person name="Wilson M.C."/>
            <person name="Mori T."/>
            <person name="Ruckert C."/>
            <person name="Uria A.R."/>
            <person name="Helf M.J."/>
            <person name="Takada K."/>
            <person name="Gernert C."/>
            <person name="Steffens U.A."/>
            <person name="Heycke N."/>
            <person name="Schmitt S."/>
            <person name="Rinke C."/>
            <person name="Helfrich E.J."/>
            <person name="Brachmann A.O."/>
            <person name="Gurgui C."/>
            <person name="Wakimoto T."/>
            <person name="Kracht M."/>
            <person name="Crusemann M."/>
            <person name="Hentschel U."/>
            <person name="Abe I."/>
            <person name="Matsunaga S."/>
            <person name="Kalinowski J."/>
            <person name="Takeyama H."/>
            <person name="Piel J."/>
        </authorList>
    </citation>
    <scope>NUCLEOTIDE SEQUENCE [LARGE SCALE GENOMIC DNA]</scope>
    <source>
        <strain evidence="5">TSY1</strain>
    </source>
</reference>
<keyword evidence="1" id="KW-0560">Oxidoreductase</keyword>
<dbReference type="SUPFAM" id="SSF52283">
    <property type="entry name" value="Formate/glycerate dehydrogenase catalytic domain-like"/>
    <property type="match status" value="1"/>
</dbReference>
<dbReference type="PANTHER" id="PTHR43333">
    <property type="entry name" value="2-HACID_DH_C DOMAIN-CONTAINING PROTEIN"/>
    <property type="match status" value="1"/>
</dbReference>
<dbReference type="Proteomes" id="UP000019141">
    <property type="component" value="Unassembled WGS sequence"/>
</dbReference>
<dbReference type="GO" id="GO:0016491">
    <property type="term" value="F:oxidoreductase activity"/>
    <property type="evidence" value="ECO:0007669"/>
    <property type="project" value="UniProtKB-KW"/>
</dbReference>
<organism evidence="4 5">
    <name type="scientific">Entotheonella factor</name>
    <dbReference type="NCBI Taxonomy" id="1429438"/>
    <lineage>
        <taxon>Bacteria</taxon>
        <taxon>Pseudomonadati</taxon>
        <taxon>Nitrospinota/Tectimicrobiota group</taxon>
        <taxon>Candidatus Tectimicrobiota</taxon>
        <taxon>Candidatus Entotheonellia</taxon>
        <taxon>Candidatus Entotheonellales</taxon>
        <taxon>Candidatus Entotheonellaceae</taxon>
        <taxon>Candidatus Entotheonella</taxon>
    </lineage>
</organism>
<dbReference type="AlphaFoldDB" id="W4LB51"/>
<name>W4LB51_ENTF1</name>
<accession>W4LB51</accession>
<dbReference type="InterPro" id="IPR006140">
    <property type="entry name" value="D-isomer_DH_NAD-bd"/>
</dbReference>
<keyword evidence="2" id="KW-0520">NAD</keyword>
<comment type="caution">
    <text evidence="4">The sequence shown here is derived from an EMBL/GenBank/DDBJ whole genome shotgun (WGS) entry which is preliminary data.</text>
</comment>
<dbReference type="Pfam" id="PF02826">
    <property type="entry name" value="2-Hacid_dh_C"/>
    <property type="match status" value="1"/>
</dbReference>
<evidence type="ECO:0000313" key="5">
    <source>
        <dbReference type="Proteomes" id="UP000019141"/>
    </source>
</evidence>
<dbReference type="EMBL" id="AZHW01000979">
    <property type="protein sequence ID" value="ETW94950.1"/>
    <property type="molecule type" value="Genomic_DNA"/>
</dbReference>
<gene>
    <name evidence="4" type="ORF">ETSY1_32625</name>
</gene>
<evidence type="ECO:0000313" key="4">
    <source>
        <dbReference type="EMBL" id="ETW94950.1"/>
    </source>
</evidence>
<dbReference type="HOGENOM" id="CLU_1573888_0_0_7"/>
<protein>
    <recommendedName>
        <fullName evidence="3">D-isomer specific 2-hydroxyacid dehydrogenase NAD-binding domain-containing protein</fullName>
    </recommendedName>
</protein>
<feature type="non-terminal residue" evidence="4">
    <location>
        <position position="171"/>
    </location>
</feature>
<keyword evidence="5" id="KW-1185">Reference proteome</keyword>
<evidence type="ECO:0000259" key="3">
    <source>
        <dbReference type="Pfam" id="PF02826"/>
    </source>
</evidence>
<evidence type="ECO:0000256" key="2">
    <source>
        <dbReference type="ARBA" id="ARBA00023027"/>
    </source>
</evidence>
<evidence type="ECO:0000256" key="1">
    <source>
        <dbReference type="ARBA" id="ARBA00023002"/>
    </source>
</evidence>
<dbReference type="InterPro" id="IPR036291">
    <property type="entry name" value="NAD(P)-bd_dom_sf"/>
</dbReference>
<feature type="domain" description="D-isomer specific 2-hydroxyacid dehydrogenase NAD-binding" evidence="3">
    <location>
        <begin position="106"/>
        <end position="169"/>
    </location>
</feature>
<sequence>MSFKILLLPPDVDPSWPEKIQQAVPGAVVRAYDDPHEALTDIEDADAAYGTVPPDLFARAKKLRWICAARAGLGGDWFYDALVKSSVVVTNMRGSYNEHLSAHAVAFVLAFARRFEYYLPQQQWQRGPHMIDLPSQTVLIVGVGGAGSEASKLCAAFGMRVLGADPRVTER</sequence>
<dbReference type="SUPFAM" id="SSF51735">
    <property type="entry name" value="NAD(P)-binding Rossmann-fold domains"/>
    <property type="match status" value="1"/>
</dbReference>